<dbReference type="WBParaSite" id="PTRK_0000994450.1">
    <property type="protein sequence ID" value="PTRK_0000994450.1"/>
    <property type="gene ID" value="PTRK_0000994450"/>
</dbReference>
<dbReference type="PANTHER" id="PTHR44147">
    <property type="entry name" value="DEHYDROGENASE/REDUCTASE SDR FAMILY MEMBER 1"/>
    <property type="match status" value="1"/>
</dbReference>
<dbReference type="STRING" id="131310.A0A0N4ZN29"/>
<dbReference type="SUPFAM" id="SSF51735">
    <property type="entry name" value="NAD(P)-binding Rossmann-fold domains"/>
    <property type="match status" value="1"/>
</dbReference>
<accession>A0A0N4ZN29</accession>
<name>A0A0N4ZN29_PARTI</name>
<dbReference type="Proteomes" id="UP000038045">
    <property type="component" value="Unplaced"/>
</dbReference>
<reference evidence="2" key="1">
    <citation type="submission" date="2017-02" db="UniProtKB">
        <authorList>
            <consortium name="WormBaseParasite"/>
        </authorList>
    </citation>
    <scope>IDENTIFICATION</scope>
</reference>
<keyword evidence="1" id="KW-1185">Reference proteome</keyword>
<protein>
    <submittedName>
        <fullName evidence="2">Short-chain dehydrogenase</fullName>
    </submittedName>
</protein>
<dbReference type="Gene3D" id="3.40.50.720">
    <property type="entry name" value="NAD(P)-binding Rossmann-like Domain"/>
    <property type="match status" value="1"/>
</dbReference>
<sequence length="100" mass="11572">LRKSCHCYWYFLRNKTWNSFIIERSLLNTQNDLLSIEKNGKNINDRGGEAVVCYVDHSNVEGIKQFCEKVDFENNGKLDILVNNANEGATIKIENSKKNF</sequence>
<evidence type="ECO:0000313" key="1">
    <source>
        <dbReference type="Proteomes" id="UP000038045"/>
    </source>
</evidence>
<organism evidence="1 2">
    <name type="scientific">Parastrongyloides trichosuri</name>
    <name type="common">Possum-specific nematode worm</name>
    <dbReference type="NCBI Taxonomy" id="131310"/>
    <lineage>
        <taxon>Eukaryota</taxon>
        <taxon>Metazoa</taxon>
        <taxon>Ecdysozoa</taxon>
        <taxon>Nematoda</taxon>
        <taxon>Chromadorea</taxon>
        <taxon>Rhabditida</taxon>
        <taxon>Tylenchina</taxon>
        <taxon>Panagrolaimomorpha</taxon>
        <taxon>Strongyloidoidea</taxon>
        <taxon>Strongyloididae</taxon>
        <taxon>Parastrongyloides</taxon>
    </lineage>
</organism>
<dbReference type="PANTHER" id="PTHR44147:SF2">
    <property type="entry name" value="DEHYDROGENASE_REDUCTASE SDR FAMILY MEMBER 1"/>
    <property type="match status" value="1"/>
</dbReference>
<dbReference type="AlphaFoldDB" id="A0A0N4ZN29"/>
<evidence type="ECO:0000313" key="2">
    <source>
        <dbReference type="WBParaSite" id="PTRK_0000994450.1"/>
    </source>
</evidence>
<dbReference type="InterPro" id="IPR036291">
    <property type="entry name" value="NAD(P)-bd_dom_sf"/>
</dbReference>
<proteinExistence type="predicted"/>